<proteinExistence type="predicted"/>
<name>X1PKD0_9ZZZZ</name>
<feature type="region of interest" description="Disordered" evidence="1">
    <location>
        <begin position="43"/>
        <end position="63"/>
    </location>
</feature>
<organism evidence="2">
    <name type="scientific">marine sediment metagenome</name>
    <dbReference type="NCBI Taxonomy" id="412755"/>
    <lineage>
        <taxon>unclassified sequences</taxon>
        <taxon>metagenomes</taxon>
        <taxon>ecological metagenomes</taxon>
    </lineage>
</organism>
<evidence type="ECO:0000256" key="1">
    <source>
        <dbReference type="SAM" id="MobiDB-lite"/>
    </source>
</evidence>
<reference evidence="2" key="1">
    <citation type="journal article" date="2014" name="Front. Microbiol.">
        <title>High frequency of phylogenetically diverse reductive dehalogenase-homologous genes in deep subseafloor sedimentary metagenomes.</title>
        <authorList>
            <person name="Kawai M."/>
            <person name="Futagami T."/>
            <person name="Toyoda A."/>
            <person name="Takaki Y."/>
            <person name="Nishi S."/>
            <person name="Hori S."/>
            <person name="Arai W."/>
            <person name="Tsubouchi T."/>
            <person name="Morono Y."/>
            <person name="Uchiyama I."/>
            <person name="Ito T."/>
            <person name="Fujiyama A."/>
            <person name="Inagaki F."/>
            <person name="Takami H."/>
        </authorList>
    </citation>
    <scope>NUCLEOTIDE SEQUENCE</scope>
    <source>
        <strain evidence="2">Expedition CK06-06</strain>
    </source>
</reference>
<protein>
    <submittedName>
        <fullName evidence="2">Uncharacterized protein</fullName>
    </submittedName>
</protein>
<sequence>MSEKKETKITLTITLPTKEKIVETLQAIFPGITVEVKQEEKETAEAISDEEAEQIVEEPHIES</sequence>
<dbReference type="AlphaFoldDB" id="X1PKD0"/>
<comment type="caution">
    <text evidence="2">The sequence shown here is derived from an EMBL/GenBank/DDBJ whole genome shotgun (WGS) entry which is preliminary data.</text>
</comment>
<accession>X1PKD0</accession>
<gene>
    <name evidence="2" type="ORF">S06H3_51829</name>
</gene>
<feature type="compositionally biased region" description="Acidic residues" evidence="1">
    <location>
        <begin position="47"/>
        <end position="56"/>
    </location>
</feature>
<dbReference type="EMBL" id="BARV01032920">
    <property type="protein sequence ID" value="GAI39480.1"/>
    <property type="molecule type" value="Genomic_DNA"/>
</dbReference>
<evidence type="ECO:0000313" key="2">
    <source>
        <dbReference type="EMBL" id="GAI39480.1"/>
    </source>
</evidence>